<comment type="similarity">
    <text evidence="1">Belongs to the bactofilin family.</text>
</comment>
<dbReference type="EMBL" id="SORE01000011">
    <property type="protein sequence ID" value="TDY48088.1"/>
    <property type="molecule type" value="Genomic_DNA"/>
</dbReference>
<reference evidence="3 4" key="1">
    <citation type="submission" date="2019-03" db="EMBL/GenBank/DDBJ databases">
        <title>Genomic Encyclopedia of Type Strains, Phase III (KMG-III): the genomes of soil and plant-associated and newly described type strains.</title>
        <authorList>
            <person name="Whitman W."/>
        </authorList>
    </citation>
    <scope>NUCLEOTIDE SEQUENCE [LARGE SCALE GENOMIC DNA]</scope>
    <source>
        <strain evidence="3 4">LMG 29544</strain>
    </source>
</reference>
<dbReference type="InterPro" id="IPR007607">
    <property type="entry name" value="BacA/B"/>
</dbReference>
<comment type="caution">
    <text evidence="3">The sequence shown here is derived from an EMBL/GenBank/DDBJ whole genome shotgun (WGS) entry which is preliminary data.</text>
</comment>
<feature type="region of interest" description="Disordered" evidence="2">
    <location>
        <begin position="119"/>
        <end position="155"/>
    </location>
</feature>
<evidence type="ECO:0000313" key="4">
    <source>
        <dbReference type="Proteomes" id="UP000295509"/>
    </source>
</evidence>
<dbReference type="OrthoDB" id="9006714at2"/>
<name>A0A4R8LP61_9BURK</name>
<dbReference type="PANTHER" id="PTHR35024">
    <property type="entry name" value="HYPOTHETICAL CYTOSOLIC PROTEIN"/>
    <property type="match status" value="1"/>
</dbReference>
<dbReference type="Pfam" id="PF04519">
    <property type="entry name" value="Bactofilin"/>
    <property type="match status" value="1"/>
</dbReference>
<dbReference type="RefSeq" id="WP_134192748.1">
    <property type="nucleotide sequence ID" value="NZ_JBHLUW010000061.1"/>
</dbReference>
<sequence>MKTQTLNVTLLAAGATIHGDLILDHGLSSFGIVDGNLISNAGLLHVGLGGMVKGTVQGEHVRIDGSVEGDIRARATLEINGRVKGNIFYCGTIRLGPRAAIDGQLKRVSRELTIDAPAADGDAKLQSPVHGKEKAAPADVPPSNVQHLPLSAANN</sequence>
<dbReference type="Proteomes" id="UP000295509">
    <property type="component" value="Unassembled WGS sequence"/>
</dbReference>
<gene>
    <name evidence="3" type="ORF">BX592_11121</name>
</gene>
<evidence type="ECO:0000256" key="1">
    <source>
        <dbReference type="ARBA" id="ARBA00044755"/>
    </source>
</evidence>
<dbReference type="AlphaFoldDB" id="A0A4R8LP61"/>
<dbReference type="PANTHER" id="PTHR35024:SF4">
    <property type="entry name" value="POLYMER-FORMING CYTOSKELETAL PROTEIN"/>
    <property type="match status" value="1"/>
</dbReference>
<keyword evidence="4" id="KW-1185">Reference proteome</keyword>
<accession>A0A4R8LP61</accession>
<protein>
    <submittedName>
        <fullName evidence="3">Polymer-forming protein</fullName>
    </submittedName>
</protein>
<proteinExistence type="inferred from homology"/>
<organism evidence="3 4">
    <name type="scientific">Paraburkholderia rhizosphaerae</name>
    <dbReference type="NCBI Taxonomy" id="480658"/>
    <lineage>
        <taxon>Bacteria</taxon>
        <taxon>Pseudomonadati</taxon>
        <taxon>Pseudomonadota</taxon>
        <taxon>Betaproteobacteria</taxon>
        <taxon>Burkholderiales</taxon>
        <taxon>Burkholderiaceae</taxon>
        <taxon>Paraburkholderia</taxon>
    </lineage>
</organism>
<evidence type="ECO:0000256" key="2">
    <source>
        <dbReference type="SAM" id="MobiDB-lite"/>
    </source>
</evidence>
<evidence type="ECO:0000313" key="3">
    <source>
        <dbReference type="EMBL" id="TDY48088.1"/>
    </source>
</evidence>